<dbReference type="GO" id="GO:0002189">
    <property type="term" value="C:ribose phosphate diphosphokinase complex"/>
    <property type="evidence" value="ECO:0007669"/>
    <property type="project" value="TreeGrafter"/>
</dbReference>
<dbReference type="Pfam" id="PF13793">
    <property type="entry name" value="Pribosyltran_N"/>
    <property type="match status" value="1"/>
</dbReference>
<comment type="similarity">
    <text evidence="2">Belongs to the ribose-phosphate pyrophosphokinase family.</text>
</comment>
<keyword evidence="6" id="KW-1185">Reference proteome</keyword>
<evidence type="ECO:0000256" key="2">
    <source>
        <dbReference type="RuleBase" id="RU004324"/>
    </source>
</evidence>
<comment type="caution">
    <text evidence="5">The sequence shown here is derived from an EMBL/GenBank/DDBJ whole genome shotgun (WGS) entry which is preliminary data.</text>
</comment>
<dbReference type="GO" id="GO:0006164">
    <property type="term" value="P:purine nucleotide biosynthetic process"/>
    <property type="evidence" value="ECO:0007669"/>
    <property type="project" value="TreeGrafter"/>
</dbReference>
<dbReference type="PANTHER" id="PTHR10210:SF41">
    <property type="entry name" value="RIBOSE-PHOSPHATE PYROPHOSPHOKINASE 1, CHLOROPLASTIC"/>
    <property type="match status" value="1"/>
</dbReference>
<accession>A0A9X2CY77</accession>
<dbReference type="GO" id="GO:0005737">
    <property type="term" value="C:cytoplasm"/>
    <property type="evidence" value="ECO:0007669"/>
    <property type="project" value="TreeGrafter"/>
</dbReference>
<dbReference type="GO" id="GO:0000287">
    <property type="term" value="F:magnesium ion binding"/>
    <property type="evidence" value="ECO:0007669"/>
    <property type="project" value="InterPro"/>
</dbReference>
<dbReference type="InterPro" id="IPR029099">
    <property type="entry name" value="Pribosyltran_N"/>
</dbReference>
<sequence>MKPTPILFSLFDSDHFAKAMQQQLGYDMGNITLHQFPDDETVINIKSSVNDKDVIMIADLTHPNSKILPLLFAAETAKELGAKKIGLIAPYLVYMRQDKRFQPGDSITSHYFATLISNYFDGLMTIDPHLHRWHALNDIYSIPAIALHATKPIAAWIKANVPDALLIGPDAESAQWVSDIAQRIKAPFLILEKQRKGDNLVEISIPQIDLYQNHTPILVDDIISTAATLIKTVNHLKALHMKPPICIGVHALFAGNAYEDLQKSGVKQIITCNTIAHASNAIDVTDLMIEAMDDLFKT</sequence>
<name>A0A9X2CY77_9GAMM</name>
<feature type="domain" description="Ribose-phosphate pyrophosphokinase N-terminal" evidence="4">
    <location>
        <begin position="7"/>
        <end position="117"/>
    </location>
</feature>
<dbReference type="CDD" id="cd06223">
    <property type="entry name" value="PRTases_typeI"/>
    <property type="match status" value="1"/>
</dbReference>
<protein>
    <submittedName>
        <fullName evidence="5">Ribose-phosphate pyrophosphokinase</fullName>
    </submittedName>
</protein>
<dbReference type="InterPro" id="IPR000836">
    <property type="entry name" value="PRTase_dom"/>
</dbReference>
<dbReference type="PANTHER" id="PTHR10210">
    <property type="entry name" value="RIBOSE-PHOSPHATE DIPHOSPHOKINASE FAMILY MEMBER"/>
    <property type="match status" value="1"/>
</dbReference>
<dbReference type="EMBL" id="JAJKBJ010000001">
    <property type="protein sequence ID" value="MCL9682889.1"/>
    <property type="molecule type" value="Genomic_DNA"/>
</dbReference>
<dbReference type="AlphaFoldDB" id="A0A9X2CY77"/>
<dbReference type="SUPFAM" id="SSF53271">
    <property type="entry name" value="PRTase-like"/>
    <property type="match status" value="2"/>
</dbReference>
<gene>
    <name evidence="5" type="ORF">LOX96_02165</name>
</gene>
<dbReference type="Pfam" id="PF00156">
    <property type="entry name" value="Pribosyltran"/>
    <property type="match status" value="1"/>
</dbReference>
<dbReference type="InterPro" id="IPR029057">
    <property type="entry name" value="PRTase-like"/>
</dbReference>
<dbReference type="Gene3D" id="3.40.50.2020">
    <property type="match status" value="2"/>
</dbReference>
<evidence type="ECO:0000259" key="3">
    <source>
        <dbReference type="Pfam" id="PF00156"/>
    </source>
</evidence>
<evidence type="ECO:0000313" key="5">
    <source>
        <dbReference type="EMBL" id="MCL9682889.1"/>
    </source>
</evidence>
<dbReference type="Proteomes" id="UP001139721">
    <property type="component" value="Unassembled WGS sequence"/>
</dbReference>
<evidence type="ECO:0000313" key="6">
    <source>
        <dbReference type="Proteomes" id="UP001139721"/>
    </source>
</evidence>
<dbReference type="RefSeq" id="WP_250420719.1">
    <property type="nucleotide sequence ID" value="NZ_JAJKBJ010000001.1"/>
</dbReference>
<dbReference type="InterPro" id="IPR005946">
    <property type="entry name" value="Rib-P_diPkinase"/>
</dbReference>
<evidence type="ECO:0000256" key="1">
    <source>
        <dbReference type="ARBA" id="ARBA00022727"/>
    </source>
</evidence>
<dbReference type="GO" id="GO:0004749">
    <property type="term" value="F:ribose phosphate diphosphokinase activity"/>
    <property type="evidence" value="ECO:0007669"/>
    <property type="project" value="TreeGrafter"/>
</dbReference>
<dbReference type="SMART" id="SM01400">
    <property type="entry name" value="Pribosyltran_N"/>
    <property type="match status" value="1"/>
</dbReference>
<dbReference type="NCBIfam" id="NF005537">
    <property type="entry name" value="PRK07199.1"/>
    <property type="match status" value="1"/>
</dbReference>
<evidence type="ECO:0000259" key="4">
    <source>
        <dbReference type="Pfam" id="PF13793"/>
    </source>
</evidence>
<feature type="domain" description="Phosphoribosyltransferase" evidence="3">
    <location>
        <begin position="138"/>
        <end position="277"/>
    </location>
</feature>
<dbReference type="NCBIfam" id="TIGR01251">
    <property type="entry name" value="ribP_PPkin"/>
    <property type="match status" value="1"/>
</dbReference>
<dbReference type="FunFam" id="3.40.50.2020:FF:000014">
    <property type="entry name" value="Ribose-phosphate pyrophosphokinase 1"/>
    <property type="match status" value="1"/>
</dbReference>
<dbReference type="GO" id="GO:0006015">
    <property type="term" value="P:5-phosphoribose 1-diphosphate biosynthetic process"/>
    <property type="evidence" value="ECO:0007669"/>
    <property type="project" value="TreeGrafter"/>
</dbReference>
<proteinExistence type="inferred from homology"/>
<reference evidence="5" key="1">
    <citation type="submission" date="2021-11" db="EMBL/GenBank/DDBJ databases">
        <title>Legionella maioricencis sp. nov., a new species isolated from hot water samples in Mallorca.</title>
        <authorList>
            <person name="Crespi S."/>
            <person name="Drasar V."/>
            <person name="Salva-Serra F."/>
            <person name="Jaen-Luchoro D."/>
            <person name="Pineiro-Iglesias B."/>
            <person name="Aliaga F."/>
            <person name="Fernandez-Juarez V."/>
            <person name="Coll G."/>
            <person name="Moore E.R.B."/>
            <person name="Bennasar-Figueras A."/>
        </authorList>
    </citation>
    <scope>NUCLEOTIDE SEQUENCE</scope>
    <source>
        <strain evidence="5">HCPI-6</strain>
    </source>
</reference>
<keyword evidence="1 2" id="KW-0545">Nucleotide biosynthesis</keyword>
<organism evidence="5 6">
    <name type="scientific">Legionella maioricensis</name>
    <dbReference type="NCBI Taxonomy" id="2896528"/>
    <lineage>
        <taxon>Bacteria</taxon>
        <taxon>Pseudomonadati</taxon>
        <taxon>Pseudomonadota</taxon>
        <taxon>Gammaproteobacteria</taxon>
        <taxon>Legionellales</taxon>
        <taxon>Legionellaceae</taxon>
        <taxon>Legionella</taxon>
    </lineage>
</organism>